<gene>
    <name evidence="2" type="ORF">QBC46DRAFT_398440</name>
</gene>
<comment type="caution">
    <text evidence="2">The sequence shown here is derived from an EMBL/GenBank/DDBJ whole genome shotgun (WGS) entry which is preliminary data.</text>
</comment>
<accession>A0AAN6MXR7</accession>
<evidence type="ECO:0000256" key="1">
    <source>
        <dbReference type="SAM" id="MobiDB-lite"/>
    </source>
</evidence>
<dbReference type="Proteomes" id="UP001303473">
    <property type="component" value="Unassembled WGS sequence"/>
</dbReference>
<feature type="region of interest" description="Disordered" evidence="1">
    <location>
        <begin position="113"/>
        <end position="143"/>
    </location>
</feature>
<keyword evidence="3" id="KW-1185">Reference proteome</keyword>
<organism evidence="2 3">
    <name type="scientific">Diplogelasinospora grovesii</name>
    <dbReference type="NCBI Taxonomy" id="303347"/>
    <lineage>
        <taxon>Eukaryota</taxon>
        <taxon>Fungi</taxon>
        <taxon>Dikarya</taxon>
        <taxon>Ascomycota</taxon>
        <taxon>Pezizomycotina</taxon>
        <taxon>Sordariomycetes</taxon>
        <taxon>Sordariomycetidae</taxon>
        <taxon>Sordariales</taxon>
        <taxon>Diplogelasinosporaceae</taxon>
        <taxon>Diplogelasinospora</taxon>
    </lineage>
</organism>
<protein>
    <submittedName>
        <fullName evidence="2">Uncharacterized protein</fullName>
    </submittedName>
</protein>
<feature type="region of interest" description="Disordered" evidence="1">
    <location>
        <begin position="235"/>
        <end position="254"/>
    </location>
</feature>
<evidence type="ECO:0000313" key="3">
    <source>
        <dbReference type="Proteomes" id="UP001303473"/>
    </source>
</evidence>
<sequence>MAHRHEFEFVHIHEPRERGRDYDRHMRGAVSHVEGGAGGLDRGGMGDYVTRRLIPAMQSRSDRPIKVVMNYGKLCIDEAAESSGRGIGGGSSNRTGAANAIIYNAPGSSMAVGGGGGGGSGSSLQSRSRPRVRGVSPADARRAARDHASYDYVPHRHQVSACLGCLNPRRVNSAGYCVECDMFITTPPSADYDREILISSREKPRERERYSGFPKRDRDGVRYVGVETTPIDDYFPSRREREREKERERARERELARRELLREREREREKIYSAGYYSDSEAGFY</sequence>
<dbReference type="EMBL" id="MU853945">
    <property type="protein sequence ID" value="KAK3935025.1"/>
    <property type="molecule type" value="Genomic_DNA"/>
</dbReference>
<feature type="compositionally biased region" description="Low complexity" evidence="1">
    <location>
        <begin position="122"/>
        <end position="138"/>
    </location>
</feature>
<evidence type="ECO:0000313" key="2">
    <source>
        <dbReference type="EMBL" id="KAK3935025.1"/>
    </source>
</evidence>
<reference evidence="3" key="1">
    <citation type="journal article" date="2023" name="Mol. Phylogenet. Evol.">
        <title>Genome-scale phylogeny and comparative genomics of the fungal order Sordariales.</title>
        <authorList>
            <person name="Hensen N."/>
            <person name="Bonometti L."/>
            <person name="Westerberg I."/>
            <person name="Brannstrom I.O."/>
            <person name="Guillou S."/>
            <person name="Cros-Aarteil S."/>
            <person name="Calhoun S."/>
            <person name="Haridas S."/>
            <person name="Kuo A."/>
            <person name="Mondo S."/>
            <person name="Pangilinan J."/>
            <person name="Riley R."/>
            <person name="LaButti K."/>
            <person name="Andreopoulos B."/>
            <person name="Lipzen A."/>
            <person name="Chen C."/>
            <person name="Yan M."/>
            <person name="Daum C."/>
            <person name="Ng V."/>
            <person name="Clum A."/>
            <person name="Steindorff A."/>
            <person name="Ohm R.A."/>
            <person name="Martin F."/>
            <person name="Silar P."/>
            <person name="Natvig D.O."/>
            <person name="Lalanne C."/>
            <person name="Gautier V."/>
            <person name="Ament-Velasquez S.L."/>
            <person name="Kruys A."/>
            <person name="Hutchinson M.I."/>
            <person name="Powell A.J."/>
            <person name="Barry K."/>
            <person name="Miller A.N."/>
            <person name="Grigoriev I.V."/>
            <person name="Debuchy R."/>
            <person name="Gladieux P."/>
            <person name="Hiltunen Thoren M."/>
            <person name="Johannesson H."/>
        </authorList>
    </citation>
    <scope>NUCLEOTIDE SEQUENCE [LARGE SCALE GENOMIC DNA]</scope>
    <source>
        <strain evidence="3">CBS 340.73</strain>
    </source>
</reference>
<name>A0AAN6MXR7_9PEZI</name>
<proteinExistence type="predicted"/>
<dbReference type="AlphaFoldDB" id="A0AAN6MXR7"/>